<protein>
    <submittedName>
        <fullName evidence="9">MFS transporter</fullName>
    </submittedName>
</protein>
<feature type="transmembrane region" description="Helical" evidence="7">
    <location>
        <begin position="274"/>
        <end position="297"/>
    </location>
</feature>
<dbReference type="PRINTS" id="PR01036">
    <property type="entry name" value="TCRTETB"/>
</dbReference>
<dbReference type="InterPro" id="IPR020846">
    <property type="entry name" value="MFS_dom"/>
</dbReference>
<feature type="transmembrane region" description="Helical" evidence="7">
    <location>
        <begin position="170"/>
        <end position="192"/>
    </location>
</feature>
<dbReference type="GO" id="GO:0022857">
    <property type="term" value="F:transmembrane transporter activity"/>
    <property type="evidence" value="ECO:0007669"/>
    <property type="project" value="InterPro"/>
</dbReference>
<feature type="transmembrane region" description="Helical" evidence="7">
    <location>
        <begin position="204"/>
        <end position="225"/>
    </location>
</feature>
<evidence type="ECO:0000256" key="1">
    <source>
        <dbReference type="ARBA" id="ARBA00004651"/>
    </source>
</evidence>
<dbReference type="EMBL" id="JAMWDU010000001">
    <property type="protein sequence ID" value="MCP8885552.1"/>
    <property type="molecule type" value="Genomic_DNA"/>
</dbReference>
<feature type="transmembrane region" description="Helical" evidence="7">
    <location>
        <begin position="342"/>
        <end position="360"/>
    </location>
</feature>
<keyword evidence="3" id="KW-1003">Cell membrane</keyword>
<evidence type="ECO:0000256" key="5">
    <source>
        <dbReference type="ARBA" id="ARBA00022989"/>
    </source>
</evidence>
<evidence type="ECO:0000256" key="7">
    <source>
        <dbReference type="SAM" id="Phobius"/>
    </source>
</evidence>
<keyword evidence="4 7" id="KW-0812">Transmembrane</keyword>
<dbReference type="AlphaFoldDB" id="A0A9Q4AKI6"/>
<feature type="transmembrane region" description="Helical" evidence="7">
    <location>
        <begin position="231"/>
        <end position="253"/>
    </location>
</feature>
<comment type="subcellular location">
    <subcellularLocation>
        <location evidence="1">Cell membrane</location>
        <topology evidence="1">Multi-pass membrane protein</topology>
    </subcellularLocation>
</comment>
<feature type="transmembrane region" description="Helical" evidence="7">
    <location>
        <begin position="406"/>
        <end position="429"/>
    </location>
</feature>
<dbReference type="InterPro" id="IPR011701">
    <property type="entry name" value="MFS"/>
</dbReference>
<dbReference type="PANTHER" id="PTHR23501:SF197">
    <property type="entry name" value="COMD"/>
    <property type="match status" value="1"/>
</dbReference>
<evidence type="ECO:0000256" key="3">
    <source>
        <dbReference type="ARBA" id="ARBA00022475"/>
    </source>
</evidence>
<dbReference type="FunFam" id="1.20.1720.10:FF:000004">
    <property type="entry name" value="EmrB/QacA family drug resistance transporter"/>
    <property type="match status" value="1"/>
</dbReference>
<dbReference type="Gene3D" id="1.20.1720.10">
    <property type="entry name" value="Multidrug resistance protein D"/>
    <property type="match status" value="1"/>
</dbReference>
<dbReference type="RefSeq" id="WP_254673228.1">
    <property type="nucleotide sequence ID" value="NZ_JAMWDU010000001.1"/>
</dbReference>
<gene>
    <name evidence="9" type="ORF">NF348_00335</name>
</gene>
<dbReference type="GO" id="GO:0005886">
    <property type="term" value="C:plasma membrane"/>
    <property type="evidence" value="ECO:0007669"/>
    <property type="project" value="UniProtKB-SubCell"/>
</dbReference>
<dbReference type="InterPro" id="IPR036259">
    <property type="entry name" value="MFS_trans_sf"/>
</dbReference>
<keyword evidence="6 7" id="KW-0472">Membrane</keyword>
<feature type="transmembrane region" description="Helical" evidence="7">
    <location>
        <begin position="145"/>
        <end position="164"/>
    </location>
</feature>
<feature type="transmembrane region" description="Helical" evidence="7">
    <location>
        <begin position="113"/>
        <end position="133"/>
    </location>
</feature>
<name>A0A9Q4AKI6_9HYPH</name>
<evidence type="ECO:0000256" key="6">
    <source>
        <dbReference type="ARBA" id="ARBA00023136"/>
    </source>
</evidence>
<keyword evidence="10" id="KW-1185">Reference proteome</keyword>
<feature type="transmembrane region" description="Helical" evidence="7">
    <location>
        <begin position="309"/>
        <end position="330"/>
    </location>
</feature>
<dbReference type="PROSITE" id="PS50850">
    <property type="entry name" value="MFS"/>
    <property type="match status" value="1"/>
</dbReference>
<dbReference type="CDD" id="cd17502">
    <property type="entry name" value="MFS_Azr1_MDR_like"/>
    <property type="match status" value="1"/>
</dbReference>
<feature type="transmembrane region" description="Helical" evidence="7">
    <location>
        <begin position="84"/>
        <end position="107"/>
    </location>
</feature>
<dbReference type="Pfam" id="PF07690">
    <property type="entry name" value="MFS_1"/>
    <property type="match status" value="2"/>
</dbReference>
<keyword evidence="5 7" id="KW-1133">Transmembrane helix</keyword>
<evidence type="ECO:0000313" key="9">
    <source>
        <dbReference type="EMBL" id="MCP8885552.1"/>
    </source>
</evidence>
<dbReference type="PANTHER" id="PTHR23501">
    <property type="entry name" value="MAJOR FACILITATOR SUPERFAMILY"/>
    <property type="match status" value="1"/>
</dbReference>
<dbReference type="Gene3D" id="1.20.1250.20">
    <property type="entry name" value="MFS general substrate transporter like domains"/>
    <property type="match status" value="1"/>
</dbReference>
<evidence type="ECO:0000313" key="10">
    <source>
        <dbReference type="Proteomes" id="UP001060275"/>
    </source>
</evidence>
<feature type="transmembrane region" description="Helical" evidence="7">
    <location>
        <begin position="366"/>
        <end position="385"/>
    </location>
</feature>
<dbReference type="SUPFAM" id="SSF103473">
    <property type="entry name" value="MFS general substrate transporter"/>
    <property type="match status" value="1"/>
</dbReference>
<reference evidence="9" key="1">
    <citation type="submission" date="2022-06" db="EMBL/GenBank/DDBJ databases">
        <title>Devosia sp. XJ19-45 genome assembly.</title>
        <authorList>
            <person name="Li B."/>
            <person name="Cai M."/>
            <person name="Nie G."/>
            <person name="Li W."/>
        </authorList>
    </citation>
    <scope>NUCLEOTIDE SEQUENCE</scope>
    <source>
        <strain evidence="9">XJ19-45</strain>
    </source>
</reference>
<dbReference type="NCBIfam" id="TIGR00711">
    <property type="entry name" value="efflux_EmrB"/>
    <property type="match status" value="1"/>
</dbReference>
<feature type="domain" description="Major facilitator superfamily (MFS) profile" evidence="8">
    <location>
        <begin position="19"/>
        <end position="494"/>
    </location>
</feature>
<proteinExistence type="predicted"/>
<feature type="transmembrane region" description="Helical" evidence="7">
    <location>
        <begin position="471"/>
        <end position="489"/>
    </location>
</feature>
<feature type="transmembrane region" description="Helical" evidence="7">
    <location>
        <begin position="16"/>
        <end position="41"/>
    </location>
</feature>
<evidence type="ECO:0000256" key="4">
    <source>
        <dbReference type="ARBA" id="ARBA00022692"/>
    </source>
</evidence>
<organism evidence="9 10">
    <name type="scientific">Devosia ureilytica</name>
    <dbReference type="NCBI Taxonomy" id="2952754"/>
    <lineage>
        <taxon>Bacteria</taxon>
        <taxon>Pseudomonadati</taxon>
        <taxon>Pseudomonadota</taxon>
        <taxon>Alphaproteobacteria</taxon>
        <taxon>Hyphomicrobiales</taxon>
        <taxon>Devosiaceae</taxon>
        <taxon>Devosia</taxon>
    </lineage>
</organism>
<keyword evidence="2" id="KW-0813">Transport</keyword>
<accession>A0A9Q4AKI6</accession>
<feature type="transmembrane region" description="Helical" evidence="7">
    <location>
        <begin position="53"/>
        <end position="72"/>
    </location>
</feature>
<comment type="caution">
    <text evidence="9">The sequence shown here is derived from an EMBL/GenBank/DDBJ whole genome shotgun (WGS) entry which is preliminary data.</text>
</comment>
<sequence>MSETVQPAQAPDNPSIALIIGAVAVTLLLASLGQTIVSTALPSIVGQLGGLDHLTWVVIAYLLSSTVVAPIYGKLGDLFGRKIVLQAAIVIFLLGALLSAMATSMTFLIAARAIQGLGGGGLMVVAMTVVADIIPPRQRGKVQGLFGAVFGVATVVGPLLGGFIVEHISWQWIFLINLPLGVLALAIIAVALKPRGIRVQHSIDYSGFVLLSGGLTAFVLATSLGGNTFEWFSVQVMGLIVAAVAMLGAFIWVESRAAEPVLPLNLFRNNTFAVTSAIGFLVGMAMFGSITFLPMYLQLAKGVSPTDSALQLLPMMVGLIGTSMVSGFIMTRTGRYKVLPQIATFVLVGGLLLLATMQLDTPSWQIAVYMFLVGAGIGPVNSVSITATQNAVAREVVGTATAGNTLFRQIGGSIGVSIFGAIFSSGLAARLGDIMPEGGGTGSFSAQAVASLPEPVRTMVLEAFASALHPVFYTAAGAAIVAFGLSFLLEELTLATSLRKEPEAEINAEEAATAAMVGAPASVAR</sequence>
<evidence type="ECO:0000259" key="8">
    <source>
        <dbReference type="PROSITE" id="PS50850"/>
    </source>
</evidence>
<dbReference type="InterPro" id="IPR004638">
    <property type="entry name" value="EmrB-like"/>
</dbReference>
<evidence type="ECO:0000256" key="2">
    <source>
        <dbReference type="ARBA" id="ARBA00022448"/>
    </source>
</evidence>
<dbReference type="Proteomes" id="UP001060275">
    <property type="component" value="Unassembled WGS sequence"/>
</dbReference>